<proteinExistence type="predicted"/>
<evidence type="ECO:0000313" key="2">
    <source>
        <dbReference type="Proteomes" id="UP001271769"/>
    </source>
</evidence>
<protein>
    <submittedName>
        <fullName evidence="1">Uncharacterized protein</fullName>
    </submittedName>
</protein>
<dbReference type="Proteomes" id="UP001271769">
    <property type="component" value="Unassembled WGS sequence"/>
</dbReference>
<sequence length="304" mass="34526">MKLAITKDQIGMIVAKAHEHLAACVAAELASGGWRTRMSPDEIIRLHMTPEKKDSRNEISELLSGILFSAQNRQDANRVIQGSVRGKWEGLRKLLLDFEPEKILSTWSNSDELFDYIRKADEVGGAKRDDPRSRWPQFCKSVMSASQFISRFRTAQEFICWIETFTKTPDTAAALPLVLAEEIDGFGLALACDFLKELGYEQFPKPDIHIKRLAHRLRISSANSDYMLLRDLMKLEPLLASFKISLYGFDKYLWLIGSGRFYLVEEDGVELSIGRQARPFLNRMRKAGYDVAEDAKADSELAVE</sequence>
<dbReference type="EMBL" id="JAXCLX010000003">
    <property type="protein sequence ID" value="MDY0873969.1"/>
    <property type="molecule type" value="Genomic_DNA"/>
</dbReference>
<comment type="caution">
    <text evidence="1">The sequence shown here is derived from an EMBL/GenBank/DDBJ whole genome shotgun (WGS) entry which is preliminary data.</text>
</comment>
<accession>A0ABU5E3C9</accession>
<organism evidence="1 2">
    <name type="scientific">Dongia rigui</name>
    <dbReference type="NCBI Taxonomy" id="940149"/>
    <lineage>
        <taxon>Bacteria</taxon>
        <taxon>Pseudomonadati</taxon>
        <taxon>Pseudomonadota</taxon>
        <taxon>Alphaproteobacteria</taxon>
        <taxon>Rhodospirillales</taxon>
        <taxon>Dongiaceae</taxon>
        <taxon>Dongia</taxon>
    </lineage>
</organism>
<evidence type="ECO:0000313" key="1">
    <source>
        <dbReference type="EMBL" id="MDY0873969.1"/>
    </source>
</evidence>
<name>A0ABU5E3C9_9PROT</name>
<dbReference type="RefSeq" id="WP_320502438.1">
    <property type="nucleotide sequence ID" value="NZ_JAXCLX010000003.1"/>
</dbReference>
<gene>
    <name evidence="1" type="ORF">SMD31_18655</name>
</gene>
<keyword evidence="2" id="KW-1185">Reference proteome</keyword>
<reference evidence="1 2" key="1">
    <citation type="journal article" date="2013" name="Antonie Van Leeuwenhoek">
        <title>Dongia rigui sp. nov., isolated from freshwater of a large wetland in Korea.</title>
        <authorList>
            <person name="Baik K.S."/>
            <person name="Hwang Y.M."/>
            <person name="Choi J.S."/>
            <person name="Kwon J."/>
            <person name="Seong C.N."/>
        </authorList>
    </citation>
    <scope>NUCLEOTIDE SEQUENCE [LARGE SCALE GENOMIC DNA]</scope>
    <source>
        <strain evidence="1 2">04SU4-P</strain>
    </source>
</reference>